<keyword evidence="2 5" id="KW-0812">Transmembrane</keyword>
<evidence type="ECO:0000256" key="5">
    <source>
        <dbReference type="SAM" id="Phobius"/>
    </source>
</evidence>
<dbReference type="PANTHER" id="PTHR12226">
    <property type="entry name" value="MANNOSE-P-DOLICHOL UTILIZATION DEFECT 1 LEC35 -RELATED"/>
    <property type="match status" value="1"/>
</dbReference>
<dbReference type="PANTHER" id="PTHR12226:SF3">
    <property type="entry name" value="SOLUTE CARRIER FAMILY 66 MEMBER 3"/>
    <property type="match status" value="1"/>
</dbReference>
<accession>A0AAR2JTX4</accession>
<proteinExistence type="predicted"/>
<dbReference type="Ensembl" id="ENSPNAT00000047822.1">
    <property type="protein sequence ID" value="ENSPNAP00000053717.1"/>
    <property type="gene ID" value="ENSPNAG00000030123.1"/>
</dbReference>
<dbReference type="Gene3D" id="1.20.1280.290">
    <property type="match status" value="1"/>
</dbReference>
<feature type="transmembrane region" description="Helical" evidence="5">
    <location>
        <begin position="12"/>
        <end position="30"/>
    </location>
</feature>
<name>A0AAR2JTX4_PYGNA</name>
<keyword evidence="3 5" id="KW-1133">Transmembrane helix</keyword>
<keyword evidence="7" id="KW-1185">Reference proteome</keyword>
<dbReference type="Proteomes" id="UP001501920">
    <property type="component" value="Chromosome 5"/>
</dbReference>
<reference evidence="6" key="2">
    <citation type="submission" date="2025-08" db="UniProtKB">
        <authorList>
            <consortium name="Ensembl"/>
        </authorList>
    </citation>
    <scope>IDENTIFICATION</scope>
</reference>
<reference evidence="6 7" key="1">
    <citation type="submission" date="2020-10" db="EMBL/GenBank/DDBJ databases">
        <title>Pygocentrus nattereri (red-bellied piranha) genome, fPygNat1, primary haplotype.</title>
        <authorList>
            <person name="Myers G."/>
            <person name="Meyer A."/>
            <person name="Karagic N."/>
            <person name="Pippel M."/>
            <person name="Winkler S."/>
            <person name="Tracey A."/>
            <person name="Wood J."/>
            <person name="Formenti G."/>
            <person name="Howe K."/>
            <person name="Fedrigo O."/>
            <person name="Jarvis E.D."/>
        </authorList>
    </citation>
    <scope>NUCLEOTIDE SEQUENCE [LARGE SCALE GENOMIC DNA]</scope>
</reference>
<evidence type="ECO:0000256" key="4">
    <source>
        <dbReference type="ARBA" id="ARBA00023136"/>
    </source>
</evidence>
<comment type="subcellular location">
    <subcellularLocation>
        <location evidence="1">Membrane</location>
        <topology evidence="1">Multi-pass membrane protein</topology>
    </subcellularLocation>
</comment>
<evidence type="ECO:0000313" key="6">
    <source>
        <dbReference type="Ensembl" id="ENSPNAP00000053717.1"/>
    </source>
</evidence>
<dbReference type="SMART" id="SM00679">
    <property type="entry name" value="CTNS"/>
    <property type="match status" value="1"/>
</dbReference>
<dbReference type="Pfam" id="PF04193">
    <property type="entry name" value="PQ-loop"/>
    <property type="match status" value="1"/>
</dbReference>
<dbReference type="GeneTree" id="ENSGT00940000153916"/>
<feature type="transmembrane region" description="Helical" evidence="5">
    <location>
        <begin position="42"/>
        <end position="60"/>
    </location>
</feature>
<feature type="transmembrane region" description="Helical" evidence="5">
    <location>
        <begin position="231"/>
        <end position="256"/>
    </location>
</feature>
<evidence type="ECO:0000256" key="2">
    <source>
        <dbReference type="ARBA" id="ARBA00022692"/>
    </source>
</evidence>
<dbReference type="AlphaFoldDB" id="A0AAR2JTX4"/>
<evidence type="ECO:0000313" key="7">
    <source>
        <dbReference type="Proteomes" id="UP001501920"/>
    </source>
</evidence>
<gene>
    <name evidence="6" type="primary">SLC66A3</name>
</gene>
<feature type="transmembrane region" description="Helical" evidence="5">
    <location>
        <begin position="66"/>
        <end position="85"/>
    </location>
</feature>
<keyword evidence="4 5" id="KW-0472">Membrane</keyword>
<evidence type="ECO:0000256" key="1">
    <source>
        <dbReference type="ARBA" id="ARBA00004141"/>
    </source>
</evidence>
<dbReference type="GO" id="GO:0016020">
    <property type="term" value="C:membrane"/>
    <property type="evidence" value="ECO:0007669"/>
    <property type="project" value="UniProtKB-SubCell"/>
</dbReference>
<evidence type="ECO:0000256" key="3">
    <source>
        <dbReference type="ARBA" id="ARBA00022989"/>
    </source>
</evidence>
<dbReference type="InterPro" id="IPR006603">
    <property type="entry name" value="PQ-loop_rpt"/>
</dbReference>
<organism evidence="6 7">
    <name type="scientific">Pygocentrus nattereri</name>
    <name type="common">Red-bellied piranha</name>
    <dbReference type="NCBI Taxonomy" id="42514"/>
    <lineage>
        <taxon>Eukaryota</taxon>
        <taxon>Metazoa</taxon>
        <taxon>Chordata</taxon>
        <taxon>Craniata</taxon>
        <taxon>Vertebrata</taxon>
        <taxon>Euteleostomi</taxon>
        <taxon>Actinopterygii</taxon>
        <taxon>Neopterygii</taxon>
        <taxon>Teleostei</taxon>
        <taxon>Ostariophysi</taxon>
        <taxon>Characiformes</taxon>
        <taxon>Characoidei</taxon>
        <taxon>Pygocentrus</taxon>
    </lineage>
</organism>
<reference evidence="6" key="3">
    <citation type="submission" date="2025-09" db="UniProtKB">
        <authorList>
            <consortium name="Ensembl"/>
        </authorList>
    </citation>
    <scope>IDENTIFICATION</scope>
</reference>
<sequence>MDYGLPLHVANFSTLFVCAVLKFPQMFVLFRAKSSAGVSLNSLLLELLGFIVFVSYQMYYDYPPPTYLEYPILIAQDVILLLLILHYNGNLKQSLVYAAVFVGGWKLLTIEKWVIDLAMSLCTFISAGSKLAQLQCLWRSKDSGQVSTLTWALASYTCLARIFTTVVTTGDTRGEWDQTERPSISTAEQKTEESMQLTVNRNKSKLEIDLLMHFMEYVNVCIRKDLIRLDLLVVCGPFAVQHLSCSLYLVFCLKLFSSRSV</sequence>
<evidence type="ECO:0008006" key="8">
    <source>
        <dbReference type="Google" id="ProtNLM"/>
    </source>
</evidence>
<dbReference type="InterPro" id="IPR016817">
    <property type="entry name" value="MannP-dilichol_defect-1"/>
</dbReference>
<protein>
    <recommendedName>
        <fullName evidence="8">Solute carrier family 66 member 3</fullName>
    </recommendedName>
</protein>